<evidence type="ECO:0000313" key="3">
    <source>
        <dbReference type="Proteomes" id="UP000270673"/>
    </source>
</evidence>
<evidence type="ECO:0000256" key="1">
    <source>
        <dbReference type="SAM" id="SignalP"/>
    </source>
</evidence>
<proteinExistence type="predicted"/>
<gene>
    <name evidence="2" type="ORF">D8S85_13815</name>
</gene>
<organism evidence="2 3">
    <name type="scientific">Butyricimonas faecalis</name>
    <dbReference type="NCBI Taxonomy" id="2093856"/>
    <lineage>
        <taxon>Bacteria</taxon>
        <taxon>Pseudomonadati</taxon>
        <taxon>Bacteroidota</taxon>
        <taxon>Bacteroidia</taxon>
        <taxon>Bacteroidales</taxon>
        <taxon>Odoribacteraceae</taxon>
        <taxon>Butyricimonas</taxon>
    </lineage>
</organism>
<feature type="signal peptide" evidence="1">
    <location>
        <begin position="1"/>
        <end position="23"/>
    </location>
</feature>
<keyword evidence="3" id="KW-1185">Reference proteome</keyword>
<sequence length="270" mass="30690">MNKILYKILVFLPCLLVLCSSCTDDSDRPWYQDVEALESCYLAAVRDAEEALPQEICRTLPAIVSPDSLDDLRQQWMVSADGKAFVLVGSMMSSAEAEGYPAPSDELFTMDGRMPWVTLPYDLADHLLERLPVCSDSLECRMRLVQLLGLPPACDYDCITFFYAEADGLFRPTPDNETTDHEAELDFPASATPDYREWFEENRQFSYFSDTPYPWTRLGYTYDWHGGTSSHVGPGEFIIREGATVRVAAKTGIWSWYREISRQTNRQPGI</sequence>
<protein>
    <submittedName>
        <fullName evidence="2">Uncharacterized protein</fullName>
    </submittedName>
</protein>
<dbReference type="KEGG" id="buy:D8S85_13815"/>
<feature type="chain" id="PRO_5019516453" evidence="1">
    <location>
        <begin position="24"/>
        <end position="270"/>
    </location>
</feature>
<keyword evidence="1" id="KW-0732">Signal</keyword>
<reference evidence="2 3" key="1">
    <citation type="submission" date="2018-10" db="EMBL/GenBank/DDBJ databases">
        <title>Butyricimonas faecalis sp. nov., isolated from human faeces and emended description of the genus Butyricimonas.</title>
        <authorList>
            <person name="Le Roy T."/>
            <person name="Van der Smissen P."/>
            <person name="Paquot A."/>
            <person name="Delzenne N."/>
            <person name="Muccioli G."/>
            <person name="Collet J.-F."/>
            <person name="Cani P.D."/>
        </authorList>
    </citation>
    <scope>NUCLEOTIDE SEQUENCE [LARGE SCALE GENOMIC DNA]</scope>
    <source>
        <strain evidence="2 3">H184</strain>
    </source>
</reference>
<dbReference type="Proteomes" id="UP000270673">
    <property type="component" value="Chromosome"/>
</dbReference>
<dbReference type="OrthoDB" id="1048788at2"/>
<evidence type="ECO:0000313" key="2">
    <source>
        <dbReference type="EMBL" id="AZS30516.1"/>
    </source>
</evidence>
<accession>A0A3S9VVD1</accession>
<name>A0A3S9VVD1_9BACT</name>
<dbReference type="AlphaFoldDB" id="A0A3S9VVD1"/>
<dbReference type="EMBL" id="CP032819">
    <property type="protein sequence ID" value="AZS30516.1"/>
    <property type="molecule type" value="Genomic_DNA"/>
</dbReference>